<evidence type="ECO:0000256" key="2">
    <source>
        <dbReference type="ARBA" id="ARBA00022679"/>
    </source>
</evidence>
<dbReference type="Pfam" id="PF12804">
    <property type="entry name" value="NTP_transf_3"/>
    <property type="match status" value="1"/>
</dbReference>
<dbReference type="EMBL" id="JAUSTQ010000001">
    <property type="protein sequence ID" value="MDQ0158276.1"/>
    <property type="molecule type" value="Genomic_DNA"/>
</dbReference>
<keyword evidence="6 8" id="KW-0342">GTP-binding</keyword>
<keyword evidence="3 8" id="KW-0479">Metal-binding</keyword>
<evidence type="ECO:0000313" key="11">
    <source>
        <dbReference type="Proteomes" id="UP001224359"/>
    </source>
</evidence>
<evidence type="ECO:0000256" key="3">
    <source>
        <dbReference type="ARBA" id="ARBA00022723"/>
    </source>
</evidence>
<keyword evidence="4 8" id="KW-0547">Nucleotide-binding</keyword>
<comment type="caution">
    <text evidence="8">Lacks conserved residue(s) required for the propagation of feature annotation.</text>
</comment>
<dbReference type="InterPro" id="IPR013482">
    <property type="entry name" value="Molybde_CF_guanTrfase"/>
</dbReference>
<evidence type="ECO:0000256" key="7">
    <source>
        <dbReference type="ARBA" id="ARBA00023150"/>
    </source>
</evidence>
<feature type="binding site" evidence="8">
    <location>
        <position position="97"/>
    </location>
    <ligand>
        <name>GTP</name>
        <dbReference type="ChEBI" id="CHEBI:37565"/>
    </ligand>
</feature>
<keyword evidence="2 8" id="KW-0808">Transferase</keyword>
<evidence type="ECO:0000256" key="8">
    <source>
        <dbReference type="HAMAP-Rule" id="MF_00316"/>
    </source>
</evidence>
<evidence type="ECO:0000256" key="4">
    <source>
        <dbReference type="ARBA" id="ARBA00022741"/>
    </source>
</evidence>
<feature type="binding site" evidence="8">
    <location>
        <position position="20"/>
    </location>
    <ligand>
        <name>GTP</name>
        <dbReference type="ChEBI" id="CHEBI:37565"/>
    </ligand>
</feature>
<dbReference type="RefSeq" id="WP_306973853.1">
    <property type="nucleotide sequence ID" value="NZ_JAUSTQ010000001.1"/>
</dbReference>
<keyword evidence="11" id="KW-1185">Reference proteome</keyword>
<keyword evidence="1 8" id="KW-0963">Cytoplasm</keyword>
<dbReference type="CDD" id="cd02503">
    <property type="entry name" value="MobA"/>
    <property type="match status" value="1"/>
</dbReference>
<keyword evidence="5 8" id="KW-0460">Magnesium</keyword>
<keyword evidence="10" id="KW-0548">Nucleotidyltransferase</keyword>
<feature type="binding site" evidence="8">
    <location>
        <begin position="8"/>
        <end position="10"/>
    </location>
    <ligand>
        <name>GTP</name>
        <dbReference type="ChEBI" id="CHEBI:37565"/>
    </ligand>
</feature>
<comment type="cofactor">
    <cofactor evidence="8">
        <name>Mg(2+)</name>
        <dbReference type="ChEBI" id="CHEBI:18420"/>
    </cofactor>
</comment>
<dbReference type="Gene3D" id="3.90.550.10">
    <property type="entry name" value="Spore Coat Polysaccharide Biosynthesis Protein SpsA, Chain A"/>
    <property type="match status" value="1"/>
</dbReference>
<protein>
    <recommendedName>
        <fullName evidence="8">Probable molybdenum cofactor guanylyltransferase</fullName>
        <shortName evidence="8">MoCo guanylyltransferase</shortName>
        <ecNumber evidence="8">2.7.7.77</ecNumber>
    </recommendedName>
    <alternativeName>
        <fullName evidence="8">GTP:molybdopterin guanylyltransferase</fullName>
    </alternativeName>
    <alternativeName>
        <fullName evidence="8">Mo-MPT guanylyltransferase</fullName>
    </alternativeName>
    <alternativeName>
        <fullName evidence="8">Molybdopterin guanylyltransferase</fullName>
    </alternativeName>
    <alternativeName>
        <fullName evidence="8">Molybdopterin-guanine dinucleotide synthase</fullName>
        <shortName evidence="8">MGD synthase</shortName>
    </alternativeName>
</protein>
<dbReference type="SUPFAM" id="SSF53448">
    <property type="entry name" value="Nucleotide-diphospho-sugar transferases"/>
    <property type="match status" value="1"/>
</dbReference>
<dbReference type="EC" id="2.7.7.77" evidence="8"/>
<dbReference type="HAMAP" id="MF_00316">
    <property type="entry name" value="MobA"/>
    <property type="match status" value="1"/>
</dbReference>
<dbReference type="PANTHER" id="PTHR19136">
    <property type="entry name" value="MOLYBDENUM COFACTOR GUANYLYLTRANSFERASE"/>
    <property type="match status" value="1"/>
</dbReference>
<accession>A0ABT9VBF1</accession>
<feature type="domain" description="MobA-like NTP transferase" evidence="9">
    <location>
        <begin position="5"/>
        <end position="146"/>
    </location>
</feature>
<gene>
    <name evidence="8" type="primary">mobA</name>
    <name evidence="10" type="ORF">J2S77_000226</name>
</gene>
<dbReference type="GO" id="GO:0061603">
    <property type="term" value="F:molybdenum cofactor guanylyltransferase activity"/>
    <property type="evidence" value="ECO:0007669"/>
    <property type="project" value="UniProtKB-EC"/>
</dbReference>
<dbReference type="InterPro" id="IPR029044">
    <property type="entry name" value="Nucleotide-diphossugar_trans"/>
</dbReference>
<dbReference type="InterPro" id="IPR025877">
    <property type="entry name" value="MobA-like_NTP_Trfase"/>
</dbReference>
<dbReference type="Proteomes" id="UP001224359">
    <property type="component" value="Unassembled WGS sequence"/>
</dbReference>
<comment type="catalytic activity">
    <reaction evidence="8">
        <text>Mo-molybdopterin + GTP + H(+) = Mo-molybdopterin guanine dinucleotide + diphosphate</text>
        <dbReference type="Rhea" id="RHEA:34243"/>
        <dbReference type="ChEBI" id="CHEBI:15378"/>
        <dbReference type="ChEBI" id="CHEBI:33019"/>
        <dbReference type="ChEBI" id="CHEBI:37565"/>
        <dbReference type="ChEBI" id="CHEBI:71302"/>
        <dbReference type="ChEBI" id="CHEBI:71310"/>
        <dbReference type="EC" id="2.7.7.77"/>
    </reaction>
</comment>
<evidence type="ECO:0000259" key="9">
    <source>
        <dbReference type="Pfam" id="PF12804"/>
    </source>
</evidence>
<comment type="similarity">
    <text evidence="8">Belongs to the MobA family.</text>
</comment>
<proteinExistence type="inferred from homology"/>
<evidence type="ECO:0000256" key="5">
    <source>
        <dbReference type="ARBA" id="ARBA00022842"/>
    </source>
</evidence>
<sequence length="191" mass="21576">MSRVGILLAGGASRRFGSPKAFATINGQYAYERVYATLQAITDHVVIVTREELINKFPNHYDVITDATDFKGNGPLAGIWTAMTEHLASEYIVAPCDMPLLRVSLYRMLQSTEENAPVIYAQYEGRGHPLVSIWQSRTKVEIERQLEMNDFRVFAFVEKVKGKAVDIHSSDAFQLTNMNTPEDLERMITDD</sequence>
<comment type="domain">
    <text evidence="8">The N-terminal domain determines nucleotide recognition and specific binding, while the C-terminal domain determines the specific binding to the target protein.</text>
</comment>
<evidence type="ECO:0000256" key="6">
    <source>
        <dbReference type="ARBA" id="ARBA00023134"/>
    </source>
</evidence>
<evidence type="ECO:0000256" key="1">
    <source>
        <dbReference type="ARBA" id="ARBA00022490"/>
    </source>
</evidence>
<dbReference type="PANTHER" id="PTHR19136:SF81">
    <property type="entry name" value="MOLYBDENUM COFACTOR GUANYLYLTRANSFERASE"/>
    <property type="match status" value="1"/>
</dbReference>
<keyword evidence="7 8" id="KW-0501">Molybdenum cofactor biosynthesis</keyword>
<feature type="binding site" evidence="8">
    <location>
        <position position="66"/>
    </location>
    <ligand>
        <name>GTP</name>
        <dbReference type="ChEBI" id="CHEBI:37565"/>
    </ligand>
</feature>
<comment type="subcellular location">
    <subcellularLocation>
        <location evidence="8">Cytoplasm</location>
    </subcellularLocation>
</comment>
<organism evidence="10 11">
    <name type="scientific">Alkalibacillus salilacus</name>
    <dbReference type="NCBI Taxonomy" id="284582"/>
    <lineage>
        <taxon>Bacteria</taxon>
        <taxon>Bacillati</taxon>
        <taxon>Bacillota</taxon>
        <taxon>Bacilli</taxon>
        <taxon>Bacillales</taxon>
        <taxon>Bacillaceae</taxon>
        <taxon>Alkalibacillus</taxon>
    </lineage>
</organism>
<name>A0ABT9VBF1_9BACI</name>
<comment type="function">
    <text evidence="8">Transfers a GMP moiety from GTP to Mo-molybdopterin (Mo-MPT) cofactor (Moco or molybdenum cofactor) to form Mo-molybdopterin guanine dinucleotide (Mo-MGD) cofactor.</text>
</comment>
<reference evidence="10 11" key="1">
    <citation type="submission" date="2023-07" db="EMBL/GenBank/DDBJ databases">
        <title>Genomic Encyclopedia of Type Strains, Phase IV (KMG-IV): sequencing the most valuable type-strain genomes for metagenomic binning, comparative biology and taxonomic classification.</title>
        <authorList>
            <person name="Goeker M."/>
        </authorList>
    </citation>
    <scope>NUCLEOTIDE SEQUENCE [LARGE SCALE GENOMIC DNA]</scope>
    <source>
        <strain evidence="10 11">DSM 16460</strain>
    </source>
</reference>
<evidence type="ECO:0000313" key="10">
    <source>
        <dbReference type="EMBL" id="MDQ0158276.1"/>
    </source>
</evidence>
<comment type="caution">
    <text evidence="10">The sequence shown here is derived from an EMBL/GenBank/DDBJ whole genome shotgun (WGS) entry which is preliminary data.</text>
</comment>
<feature type="binding site" evidence="8">
    <location>
        <position position="97"/>
    </location>
    <ligand>
        <name>Mg(2+)</name>
        <dbReference type="ChEBI" id="CHEBI:18420"/>
    </ligand>
</feature>